<sequence>MMDPLTAIGLASNVVQFITFASDLVSKGRVIYKSADGQLVETLELSEITEILQAEIEVDHISTGGRLATKTDKQLEELCNGCRGVSTDLLRAIDALKFNGRHRKWNSFRQALQSIWKEEEIQSLTMRLERYRSQIDTTLLFSLREVVLQQGHGFARFRETLNKDMAKFMDESREWQADILRSIRQNQDPTISLFQLLAAGKRPGEQSIEERIRENLWFREMKSRHEGISEAHEQTFDWIFTHGETTPDDILPKSSGCSEITNVRWDNFAEWLRSEKSFYWITGKPGSGKSTLMKYLFNDNRTREHLDPWRGDSPLKTAGFFFWNSGTQMQMSQEALMRTLLYHLTDGQNEDIPRLFPYRWQRSQLFGDYDHPWTLSELIKAFEILMSDTSTRFLLFVDGLDEFDVDCEKLAAFLLGASQRPNVKVCAASRPWNVFEDAFGRRPSLKMEHLTARDIRLVVSDRLHTSLKFVEMNRIHPEDCRSLIEEVCKKANGVFLWVHLVVKSLLEGLRDGDSIARLRDRLVSIPGDLEGFFKKILHDMSPSKAEEASKQFQLMEAAVFPLSLLLFSFAGDGFDNAMSAEVKPMSLEEKQFRADTTNRRLRSCTKGLLEANDPAGQDPDSEVNYLHRTVRDFITRREFWASILGSVKGN</sequence>
<dbReference type="Pfam" id="PF25053">
    <property type="entry name" value="DUF7791"/>
    <property type="match status" value="1"/>
</dbReference>
<protein>
    <submittedName>
        <fullName evidence="4">Uncharacterized protein</fullName>
    </submittedName>
</protein>
<dbReference type="SUPFAM" id="SSF52540">
    <property type="entry name" value="P-loop containing nucleoside triphosphate hydrolases"/>
    <property type="match status" value="1"/>
</dbReference>
<dbReference type="PANTHER" id="PTHR10039">
    <property type="entry name" value="AMELOGENIN"/>
    <property type="match status" value="1"/>
</dbReference>
<keyword evidence="1" id="KW-0677">Repeat</keyword>
<dbReference type="Gene3D" id="3.40.50.300">
    <property type="entry name" value="P-loop containing nucleotide triphosphate hydrolases"/>
    <property type="match status" value="1"/>
</dbReference>
<reference evidence="4" key="1">
    <citation type="journal article" date="2020" name="Stud. Mycol.">
        <title>101 Dothideomycetes genomes: a test case for predicting lifestyles and emergence of pathogens.</title>
        <authorList>
            <person name="Haridas S."/>
            <person name="Albert R."/>
            <person name="Binder M."/>
            <person name="Bloem J."/>
            <person name="Labutti K."/>
            <person name="Salamov A."/>
            <person name="Andreopoulos B."/>
            <person name="Baker S."/>
            <person name="Barry K."/>
            <person name="Bills G."/>
            <person name="Bluhm B."/>
            <person name="Cannon C."/>
            <person name="Castanera R."/>
            <person name="Culley D."/>
            <person name="Daum C."/>
            <person name="Ezra D."/>
            <person name="Gonzalez J."/>
            <person name="Henrissat B."/>
            <person name="Kuo A."/>
            <person name="Liang C."/>
            <person name="Lipzen A."/>
            <person name="Lutzoni F."/>
            <person name="Magnuson J."/>
            <person name="Mondo S."/>
            <person name="Nolan M."/>
            <person name="Ohm R."/>
            <person name="Pangilinan J."/>
            <person name="Park H.-J."/>
            <person name="Ramirez L."/>
            <person name="Alfaro M."/>
            <person name="Sun H."/>
            <person name="Tritt A."/>
            <person name="Yoshinaga Y."/>
            <person name="Zwiers L.-H."/>
            <person name="Turgeon B."/>
            <person name="Goodwin S."/>
            <person name="Spatafora J."/>
            <person name="Crous P."/>
            <person name="Grigoriev I."/>
        </authorList>
    </citation>
    <scope>NUCLEOTIDE SEQUENCE</scope>
    <source>
        <strain evidence="4">CBS 121167</strain>
    </source>
</reference>
<evidence type="ECO:0000313" key="5">
    <source>
        <dbReference type="Proteomes" id="UP000799438"/>
    </source>
</evidence>
<dbReference type="Proteomes" id="UP000799438">
    <property type="component" value="Unassembled WGS sequence"/>
</dbReference>
<dbReference type="RefSeq" id="XP_033401362.1">
    <property type="nucleotide sequence ID" value="XM_033536187.1"/>
</dbReference>
<keyword evidence="5" id="KW-1185">Reference proteome</keyword>
<evidence type="ECO:0000256" key="1">
    <source>
        <dbReference type="ARBA" id="ARBA00022737"/>
    </source>
</evidence>
<feature type="domain" description="Nephrocystin 3-like N-terminal" evidence="2">
    <location>
        <begin position="266"/>
        <end position="430"/>
    </location>
</feature>
<proteinExistence type="predicted"/>
<gene>
    <name evidence="4" type="ORF">K452DRAFT_211711</name>
</gene>
<accession>A0A6A6BNE1</accession>
<dbReference type="InterPro" id="IPR056693">
    <property type="entry name" value="DUF7791"/>
</dbReference>
<dbReference type="OrthoDB" id="443402at2759"/>
<feature type="domain" description="DUF7791" evidence="3">
    <location>
        <begin position="546"/>
        <end position="641"/>
    </location>
</feature>
<dbReference type="InterPro" id="IPR027417">
    <property type="entry name" value="P-loop_NTPase"/>
</dbReference>
<feature type="non-terminal residue" evidence="4">
    <location>
        <position position="650"/>
    </location>
</feature>
<dbReference type="Pfam" id="PF24883">
    <property type="entry name" value="NPHP3_N"/>
    <property type="match status" value="1"/>
</dbReference>
<evidence type="ECO:0000313" key="4">
    <source>
        <dbReference type="EMBL" id="KAF2145650.1"/>
    </source>
</evidence>
<dbReference type="GeneID" id="54293683"/>
<organism evidence="4 5">
    <name type="scientific">Aplosporella prunicola CBS 121167</name>
    <dbReference type="NCBI Taxonomy" id="1176127"/>
    <lineage>
        <taxon>Eukaryota</taxon>
        <taxon>Fungi</taxon>
        <taxon>Dikarya</taxon>
        <taxon>Ascomycota</taxon>
        <taxon>Pezizomycotina</taxon>
        <taxon>Dothideomycetes</taxon>
        <taxon>Dothideomycetes incertae sedis</taxon>
        <taxon>Botryosphaeriales</taxon>
        <taxon>Aplosporellaceae</taxon>
        <taxon>Aplosporella</taxon>
    </lineage>
</organism>
<dbReference type="EMBL" id="ML995477">
    <property type="protein sequence ID" value="KAF2145650.1"/>
    <property type="molecule type" value="Genomic_DNA"/>
</dbReference>
<name>A0A6A6BNE1_9PEZI</name>
<dbReference type="InterPro" id="IPR056884">
    <property type="entry name" value="NPHP3-like_N"/>
</dbReference>
<evidence type="ECO:0000259" key="3">
    <source>
        <dbReference type="Pfam" id="PF25053"/>
    </source>
</evidence>
<dbReference type="PANTHER" id="PTHR10039:SF5">
    <property type="entry name" value="NACHT DOMAIN-CONTAINING PROTEIN"/>
    <property type="match status" value="1"/>
</dbReference>
<evidence type="ECO:0000259" key="2">
    <source>
        <dbReference type="Pfam" id="PF24883"/>
    </source>
</evidence>
<dbReference type="AlphaFoldDB" id="A0A6A6BNE1"/>